<dbReference type="PROSITE" id="PS51421">
    <property type="entry name" value="RAS"/>
    <property type="match status" value="1"/>
</dbReference>
<feature type="compositionally biased region" description="Basic residues" evidence="2">
    <location>
        <begin position="183"/>
        <end position="206"/>
    </location>
</feature>
<name>A0AAV7ZWM0_9EUKA</name>
<keyword evidence="1" id="KW-0547">Nucleotide-binding</keyword>
<dbReference type="CDD" id="cd00154">
    <property type="entry name" value="Rab"/>
    <property type="match status" value="1"/>
</dbReference>
<dbReference type="SMART" id="SM00174">
    <property type="entry name" value="RHO"/>
    <property type="match status" value="1"/>
</dbReference>
<evidence type="ECO:0000313" key="3">
    <source>
        <dbReference type="EMBL" id="KAJ3444902.1"/>
    </source>
</evidence>
<sequence>MADQKCDYKIVLLGSSFTGKSCLIQRFIHNSFDGHQKQTIGASFFKRTLKINNEIVTAGIWDTAGQERFDSLTKMYYRGADAAILCYDITDEQSFEKLKFWTKQLINNQPDCRVWFTGTKVDLLDAGYERAVSLETVEKFLNSQMFKNHPILETSSKTDINVKQLFISCVKDLKQNPIQKNEKKMKKNDNKKRKKKKKKKKKKLNLGKKVEKKSCC</sequence>
<accession>A0AAV7ZWM0</accession>
<evidence type="ECO:0000256" key="2">
    <source>
        <dbReference type="SAM" id="MobiDB-lite"/>
    </source>
</evidence>
<dbReference type="Pfam" id="PF00071">
    <property type="entry name" value="Ras"/>
    <property type="match status" value="1"/>
</dbReference>
<protein>
    <submittedName>
        <fullName evidence="3">Ras-related protein rab-24</fullName>
    </submittedName>
</protein>
<comment type="caution">
    <text evidence="3">The sequence shown here is derived from an EMBL/GenBank/DDBJ whole genome shotgun (WGS) entry which is preliminary data.</text>
</comment>
<gene>
    <name evidence="3" type="ORF">M0812_10764</name>
</gene>
<dbReference type="SMART" id="SM00176">
    <property type="entry name" value="RAN"/>
    <property type="match status" value="1"/>
</dbReference>
<dbReference type="FunFam" id="3.40.50.300:FF:001204">
    <property type="entry name" value="Small GTP-binding protein, putative"/>
    <property type="match status" value="1"/>
</dbReference>
<evidence type="ECO:0000313" key="4">
    <source>
        <dbReference type="Proteomes" id="UP001146793"/>
    </source>
</evidence>
<dbReference type="SMART" id="SM00175">
    <property type="entry name" value="RAB"/>
    <property type="match status" value="1"/>
</dbReference>
<dbReference type="SUPFAM" id="SSF52540">
    <property type="entry name" value="P-loop containing nucleoside triphosphate hydrolases"/>
    <property type="match status" value="1"/>
</dbReference>
<dbReference type="GO" id="GO:0005525">
    <property type="term" value="F:GTP binding"/>
    <property type="evidence" value="ECO:0007669"/>
    <property type="project" value="InterPro"/>
</dbReference>
<dbReference type="AlphaFoldDB" id="A0AAV7ZWM0"/>
<dbReference type="GO" id="GO:0003924">
    <property type="term" value="F:GTPase activity"/>
    <property type="evidence" value="ECO:0007669"/>
    <property type="project" value="InterPro"/>
</dbReference>
<reference evidence="3" key="1">
    <citation type="submission" date="2022-08" db="EMBL/GenBank/DDBJ databases">
        <title>Novel sulphate-reducing endosymbionts in the free-living metamonad Anaeramoeba.</title>
        <authorList>
            <person name="Jerlstrom-Hultqvist J."/>
            <person name="Cepicka I."/>
            <person name="Gallot-Lavallee L."/>
            <person name="Salas-Leiva D."/>
            <person name="Curtis B.A."/>
            <person name="Zahonova K."/>
            <person name="Pipaliya S."/>
            <person name="Dacks J."/>
            <person name="Roger A.J."/>
        </authorList>
    </citation>
    <scope>NUCLEOTIDE SEQUENCE</scope>
    <source>
        <strain evidence="3">Busselton2</strain>
    </source>
</reference>
<dbReference type="PRINTS" id="PR00449">
    <property type="entry name" value="RASTRNSFRMNG"/>
</dbReference>
<dbReference type="NCBIfam" id="TIGR00231">
    <property type="entry name" value="small_GTP"/>
    <property type="match status" value="1"/>
</dbReference>
<dbReference type="Proteomes" id="UP001146793">
    <property type="component" value="Unassembled WGS sequence"/>
</dbReference>
<proteinExistence type="predicted"/>
<evidence type="ECO:0000256" key="1">
    <source>
        <dbReference type="ARBA" id="ARBA00022741"/>
    </source>
</evidence>
<dbReference type="EMBL" id="JANTQA010000023">
    <property type="protein sequence ID" value="KAJ3444902.1"/>
    <property type="molecule type" value="Genomic_DNA"/>
</dbReference>
<dbReference type="Gene3D" id="3.40.50.300">
    <property type="entry name" value="P-loop containing nucleotide triphosphate hydrolases"/>
    <property type="match status" value="1"/>
</dbReference>
<dbReference type="InterPro" id="IPR001806">
    <property type="entry name" value="Small_GTPase"/>
</dbReference>
<dbReference type="PROSITE" id="PS51419">
    <property type="entry name" value="RAB"/>
    <property type="match status" value="1"/>
</dbReference>
<dbReference type="PANTHER" id="PTHR47978">
    <property type="match status" value="1"/>
</dbReference>
<organism evidence="3 4">
    <name type="scientific">Anaeramoeba flamelloides</name>
    <dbReference type="NCBI Taxonomy" id="1746091"/>
    <lineage>
        <taxon>Eukaryota</taxon>
        <taxon>Metamonada</taxon>
        <taxon>Anaeramoebidae</taxon>
        <taxon>Anaeramoeba</taxon>
    </lineage>
</organism>
<dbReference type="SMART" id="SM00173">
    <property type="entry name" value="RAS"/>
    <property type="match status" value="1"/>
</dbReference>
<feature type="region of interest" description="Disordered" evidence="2">
    <location>
        <begin position="177"/>
        <end position="216"/>
    </location>
</feature>
<dbReference type="InterPro" id="IPR005225">
    <property type="entry name" value="Small_GTP-bd"/>
</dbReference>
<dbReference type="InterPro" id="IPR027417">
    <property type="entry name" value="P-loop_NTPase"/>
</dbReference>